<dbReference type="VEuPathDB" id="FungiDB:VP01_507g4"/>
<dbReference type="AlphaFoldDB" id="A0A0L6ULD9"/>
<keyword evidence="2" id="KW-1185">Reference proteome</keyword>
<dbReference type="STRING" id="27349.A0A0L6ULD9"/>
<dbReference type="PANTHER" id="PTHR31912">
    <property type="entry name" value="IP13529P"/>
    <property type="match status" value="1"/>
</dbReference>
<dbReference type="Proteomes" id="UP000037035">
    <property type="component" value="Unassembled WGS sequence"/>
</dbReference>
<dbReference type="OrthoDB" id="2507436at2759"/>
<protein>
    <submittedName>
        <fullName evidence="1">Uncharacterized protein</fullName>
    </submittedName>
</protein>
<name>A0A0L6ULD9_9BASI</name>
<evidence type="ECO:0000313" key="2">
    <source>
        <dbReference type="Proteomes" id="UP000037035"/>
    </source>
</evidence>
<gene>
    <name evidence="1" type="ORF">VP01_507g4</name>
</gene>
<organism evidence="1 2">
    <name type="scientific">Puccinia sorghi</name>
    <dbReference type="NCBI Taxonomy" id="27349"/>
    <lineage>
        <taxon>Eukaryota</taxon>
        <taxon>Fungi</taxon>
        <taxon>Dikarya</taxon>
        <taxon>Basidiomycota</taxon>
        <taxon>Pucciniomycotina</taxon>
        <taxon>Pucciniomycetes</taxon>
        <taxon>Pucciniales</taxon>
        <taxon>Pucciniaceae</taxon>
        <taxon>Puccinia</taxon>
    </lineage>
</organism>
<feature type="non-terminal residue" evidence="1">
    <location>
        <position position="292"/>
    </location>
</feature>
<dbReference type="EMBL" id="LAVV01010253">
    <property type="protein sequence ID" value="KNZ49333.1"/>
    <property type="molecule type" value="Genomic_DNA"/>
</dbReference>
<accession>A0A0L6ULD9</accession>
<dbReference type="PANTHER" id="PTHR31912:SF34">
    <property type="entry name" value="NOTOCHORD-RELATED PROTEIN"/>
    <property type="match status" value="1"/>
</dbReference>
<sequence length="292" mass="33969">MITDNTYNWFHTAIELRRTEEAALAEPEEPLERNHNSPWQNLLALLILGYMRHVRPRSEYTQLHMIFSLANLDLPHWNGLRTSRLRICKLLKMEIDLKDSVLHNSCYVINLNQIVAQALADPFVNQHLDFYPEYTGGKNVFKMSQCFKLREDLSPDLRVQMVEENEKHWYIFEPVELKSRHIVVPIFFFIESNQVKAQFILANISKDGPNEVTLSIPSNLRFNLSQLRTLNITDSSLSYQEIQLPGSGSLIETCGHELHETNNSTKIYPVPNSWRTKARGRLIQHVPINLYS</sequence>
<evidence type="ECO:0000313" key="1">
    <source>
        <dbReference type="EMBL" id="KNZ49333.1"/>
    </source>
</evidence>
<reference evidence="1 2" key="1">
    <citation type="submission" date="2015-08" db="EMBL/GenBank/DDBJ databases">
        <title>Next Generation Sequencing and Analysis of the Genome of Puccinia sorghi L Schw, the Causal Agent of Maize Common Rust.</title>
        <authorList>
            <person name="Rochi L."/>
            <person name="Burguener G."/>
            <person name="Darino M."/>
            <person name="Turjanski A."/>
            <person name="Kreff E."/>
            <person name="Dieguez M.J."/>
            <person name="Sacco F."/>
        </authorList>
    </citation>
    <scope>NUCLEOTIDE SEQUENCE [LARGE SCALE GENOMIC DNA]</scope>
    <source>
        <strain evidence="1 2">RO10H11247</strain>
    </source>
</reference>
<proteinExistence type="predicted"/>
<comment type="caution">
    <text evidence="1">The sequence shown here is derived from an EMBL/GenBank/DDBJ whole genome shotgun (WGS) entry which is preliminary data.</text>
</comment>